<accession>A0A1I6F4U3</accession>
<evidence type="ECO:0000256" key="1">
    <source>
        <dbReference type="ARBA" id="ARBA00022603"/>
    </source>
</evidence>
<dbReference type="EMBL" id="FOYL01000008">
    <property type="protein sequence ID" value="SFR24943.1"/>
    <property type="molecule type" value="Genomic_DNA"/>
</dbReference>
<dbReference type="OrthoDB" id="3172472at2"/>
<evidence type="ECO:0000259" key="3">
    <source>
        <dbReference type="Pfam" id="PF13649"/>
    </source>
</evidence>
<sequence length="258" mass="27542">MISPPGTAGALAALYGLEPVPLYSAGATVYDDIAQIDRAEIGDVLRLAQRVGGPVLELACGSGRVTLPLLARGHRVVALDNSAALLRLLSDRLPDVSGARLVEADMTSFELDEAYGLVVLAATSVCLLDSRQRAAAFERVRAHLAADGLFYVSVLDLADRLRAARPVERTSVLVGPRGVTSLFQHFDGRRGVRTTSVLHESVVDGVTTDRAVYISEINMVGSDELVRELGAAGFEVLERRSGPAGEQVQVQLVCGRRR</sequence>
<dbReference type="InterPro" id="IPR029063">
    <property type="entry name" value="SAM-dependent_MTases_sf"/>
</dbReference>
<dbReference type="InterPro" id="IPR049690">
    <property type="entry name" value="Daptide_MTase"/>
</dbReference>
<reference evidence="5" key="1">
    <citation type="submission" date="2016-10" db="EMBL/GenBank/DDBJ databases">
        <authorList>
            <person name="Varghese N."/>
            <person name="Submissions S."/>
        </authorList>
    </citation>
    <scope>NUCLEOTIDE SEQUENCE [LARGE SCALE GENOMIC DNA]</scope>
    <source>
        <strain evidence="5">DSM 44232</strain>
    </source>
</reference>
<keyword evidence="5" id="KW-1185">Reference proteome</keyword>
<organism evidence="4 5">
    <name type="scientific">Lentzea waywayandensis</name>
    <dbReference type="NCBI Taxonomy" id="84724"/>
    <lineage>
        <taxon>Bacteria</taxon>
        <taxon>Bacillati</taxon>
        <taxon>Actinomycetota</taxon>
        <taxon>Actinomycetes</taxon>
        <taxon>Pseudonocardiales</taxon>
        <taxon>Pseudonocardiaceae</taxon>
        <taxon>Lentzea</taxon>
    </lineage>
</organism>
<dbReference type="PANTHER" id="PTHR43861:SF1">
    <property type="entry name" value="TRANS-ACONITATE 2-METHYLTRANSFERASE"/>
    <property type="match status" value="1"/>
</dbReference>
<dbReference type="AlphaFoldDB" id="A0A1I6F4U3"/>
<dbReference type="PANTHER" id="PTHR43861">
    <property type="entry name" value="TRANS-ACONITATE 2-METHYLTRANSFERASE-RELATED"/>
    <property type="match status" value="1"/>
</dbReference>
<dbReference type="GO" id="GO:0032259">
    <property type="term" value="P:methylation"/>
    <property type="evidence" value="ECO:0007669"/>
    <property type="project" value="UniProtKB-KW"/>
</dbReference>
<evidence type="ECO:0000256" key="2">
    <source>
        <dbReference type="ARBA" id="ARBA00022679"/>
    </source>
</evidence>
<dbReference type="Pfam" id="PF13649">
    <property type="entry name" value="Methyltransf_25"/>
    <property type="match status" value="1"/>
</dbReference>
<evidence type="ECO:0000313" key="5">
    <source>
        <dbReference type="Proteomes" id="UP000198583"/>
    </source>
</evidence>
<dbReference type="Proteomes" id="UP000198583">
    <property type="component" value="Unassembled WGS sequence"/>
</dbReference>
<dbReference type="STRING" id="84724.SAMN04488564_108153"/>
<dbReference type="GO" id="GO:0008168">
    <property type="term" value="F:methyltransferase activity"/>
    <property type="evidence" value="ECO:0007669"/>
    <property type="project" value="UniProtKB-KW"/>
</dbReference>
<dbReference type="RefSeq" id="WP_143138842.1">
    <property type="nucleotide sequence ID" value="NZ_FOYL01000008.1"/>
</dbReference>
<gene>
    <name evidence="4" type="ORF">SAMN04488564_108153</name>
</gene>
<dbReference type="InterPro" id="IPR041698">
    <property type="entry name" value="Methyltransf_25"/>
</dbReference>
<protein>
    <submittedName>
        <fullName evidence="4">Methyltransferase domain-containing protein</fullName>
    </submittedName>
</protein>
<dbReference type="NCBIfam" id="NF041820">
    <property type="entry name" value="daptide_MTase"/>
    <property type="match status" value="1"/>
</dbReference>
<dbReference type="SUPFAM" id="SSF53335">
    <property type="entry name" value="S-adenosyl-L-methionine-dependent methyltransferases"/>
    <property type="match status" value="1"/>
</dbReference>
<keyword evidence="1 4" id="KW-0489">Methyltransferase</keyword>
<proteinExistence type="predicted"/>
<evidence type="ECO:0000313" key="4">
    <source>
        <dbReference type="EMBL" id="SFR24943.1"/>
    </source>
</evidence>
<dbReference type="Gene3D" id="3.40.50.150">
    <property type="entry name" value="Vaccinia Virus protein VP39"/>
    <property type="match status" value="1"/>
</dbReference>
<feature type="domain" description="Methyltransferase" evidence="3">
    <location>
        <begin position="55"/>
        <end position="148"/>
    </location>
</feature>
<name>A0A1I6F4U3_9PSEU</name>
<dbReference type="CDD" id="cd02440">
    <property type="entry name" value="AdoMet_MTases"/>
    <property type="match status" value="1"/>
</dbReference>
<keyword evidence="2 4" id="KW-0808">Transferase</keyword>